<keyword evidence="6 13" id="KW-0547">Nucleotide-binding</keyword>
<dbReference type="InterPro" id="IPR018541">
    <property type="entry name" value="Ftsk_gamma"/>
</dbReference>
<keyword evidence="10" id="KW-0238">DNA-binding</keyword>
<comment type="similarity">
    <text evidence="2">Belongs to the FtsK/SpoIIIE/SftA family.</text>
</comment>
<dbReference type="SMART" id="SM00843">
    <property type="entry name" value="Ftsk_gamma"/>
    <property type="match status" value="1"/>
</dbReference>
<keyword evidence="8 13" id="KW-0067">ATP-binding</keyword>
<keyword evidence="11 14" id="KW-0472">Membrane</keyword>
<dbReference type="Pfam" id="PF13491">
    <property type="entry name" value="FtsK_4TM"/>
    <property type="match status" value="1"/>
</dbReference>
<evidence type="ECO:0000256" key="3">
    <source>
        <dbReference type="ARBA" id="ARBA00022475"/>
    </source>
</evidence>
<evidence type="ECO:0000256" key="13">
    <source>
        <dbReference type="PROSITE-ProRule" id="PRU00289"/>
    </source>
</evidence>
<evidence type="ECO:0000256" key="14">
    <source>
        <dbReference type="SAM" id="Phobius"/>
    </source>
</evidence>
<dbReference type="PANTHER" id="PTHR22683">
    <property type="entry name" value="SPORULATION PROTEIN RELATED"/>
    <property type="match status" value="1"/>
</dbReference>
<name>A0A4Q0PM40_9FLAO</name>
<sequence length="790" mass="88382">MARKKTKTKTKATKQPVKFSFKLSKQQKIVLGSFLFLLGLALLFSFISYFFTWQVDQSTLDSFSDRSMESQNWLNKFGAGIGDFFIYQGFGLAAFALAVLVTLTGFYYFFDKPKKSLQSFWFWGIIVMLWFSVFFGFFADKNPLLGGMVGFELNDFLQDFIGMIGTILVLVFVAIVYFAVRLKLTPELIGQYLKSKKQAISSEFNTDDSDEREFVDTAFDKDHIELPVEEDLEDIEEPVLTTKSQPEPKPAPLEVNKPEEEENFEIEIEETVEEEELVENLSTKLVQDFGEFDPTLELSNYKFPSIELLKDYTKGQSITIDQEELEENKNRIVDTLKNYKIDIAHIKATVGPTVTLYEIVPEAGVRISKIKNLEDDIALSLSALGIRIIAPIPGKGTIGIEVPNKNARIVSMRSAIASPRFQNAEMELPLTLGKTISNETFVVDLAKMPHLLMAGATGQGKSVGLNAILTSLLYKKHPAEVKFVLVDPKKVELTLFNKIERHYLAKLPDSEEAIITDNAKVINTLNSLCIEMDQRYDLLKNAMARNIKEYNAKFKKRKLNPNDGHKFLPYIVLVIDEFADLIMTAGKEVETPIARLAQLARAIGIHLIVATQRPSVNVITGIIKANFPARIAFRVTSKIDSRTILDSQGADQLIGRGDMLFTQGNSLVRIQCAFVDTPEVEKITDFIGSQKAYPDAHKLPEYVGEEGGTGLDIDASDRDVLFMDAAEVIVTAQQGSASLLQRKLKLGYNRAGRIIDQLEAAGVVGPFEGSKARQVLVNDMNGLHQLLNNE</sequence>
<reference evidence="16 17" key="1">
    <citation type="submission" date="2018-07" db="EMBL/GenBank/DDBJ databases">
        <title>Leeuwenhoekiella genomics.</title>
        <authorList>
            <person name="Tahon G."/>
            <person name="Willems A."/>
        </authorList>
    </citation>
    <scope>NUCLEOTIDE SEQUENCE [LARGE SCALE GENOMIC DNA]</scope>
    <source>
        <strain evidence="16 17">LMG 1345</strain>
    </source>
</reference>
<dbReference type="Pfam" id="PF01580">
    <property type="entry name" value="FtsK_SpoIIIE"/>
    <property type="match status" value="1"/>
</dbReference>
<feature type="transmembrane region" description="Helical" evidence="14">
    <location>
        <begin position="160"/>
        <end position="180"/>
    </location>
</feature>
<feature type="binding site" evidence="13">
    <location>
        <begin position="455"/>
        <end position="462"/>
    </location>
    <ligand>
        <name>ATP</name>
        <dbReference type="ChEBI" id="CHEBI:30616"/>
    </ligand>
</feature>
<evidence type="ECO:0000256" key="12">
    <source>
        <dbReference type="ARBA" id="ARBA00023306"/>
    </source>
</evidence>
<dbReference type="STRING" id="1122159.SAMN02745246_01913"/>
<dbReference type="InterPro" id="IPR027417">
    <property type="entry name" value="P-loop_NTPase"/>
</dbReference>
<protein>
    <submittedName>
        <fullName evidence="16">S-DNA-T family DNA segregation ATPase FtsK/SpoIIIE</fullName>
    </submittedName>
</protein>
<evidence type="ECO:0000256" key="8">
    <source>
        <dbReference type="ARBA" id="ARBA00022840"/>
    </source>
</evidence>
<dbReference type="PANTHER" id="PTHR22683:SF41">
    <property type="entry name" value="DNA TRANSLOCASE FTSK"/>
    <property type="match status" value="1"/>
</dbReference>
<proteinExistence type="inferred from homology"/>
<feature type="transmembrane region" description="Helical" evidence="14">
    <location>
        <begin position="84"/>
        <end position="108"/>
    </location>
</feature>
<feature type="transmembrane region" description="Helical" evidence="14">
    <location>
        <begin position="120"/>
        <end position="140"/>
    </location>
</feature>
<evidence type="ECO:0000313" key="17">
    <source>
        <dbReference type="Proteomes" id="UP000290608"/>
    </source>
</evidence>
<dbReference type="GO" id="GO:0007059">
    <property type="term" value="P:chromosome segregation"/>
    <property type="evidence" value="ECO:0007669"/>
    <property type="project" value="UniProtKB-KW"/>
</dbReference>
<feature type="domain" description="FtsK" evidence="15">
    <location>
        <begin position="438"/>
        <end position="642"/>
    </location>
</feature>
<dbReference type="Pfam" id="PF17854">
    <property type="entry name" value="FtsK_alpha"/>
    <property type="match status" value="1"/>
</dbReference>
<keyword evidence="9 14" id="KW-1133">Transmembrane helix</keyword>
<organism evidence="16 17">
    <name type="scientific">Leeuwenhoekiella marinoflava</name>
    <dbReference type="NCBI Taxonomy" id="988"/>
    <lineage>
        <taxon>Bacteria</taxon>
        <taxon>Pseudomonadati</taxon>
        <taxon>Bacteroidota</taxon>
        <taxon>Flavobacteriia</taxon>
        <taxon>Flavobacteriales</taxon>
        <taxon>Flavobacteriaceae</taxon>
        <taxon>Leeuwenhoekiella</taxon>
    </lineage>
</organism>
<feature type="transmembrane region" description="Helical" evidence="14">
    <location>
        <begin position="29"/>
        <end position="51"/>
    </location>
</feature>
<dbReference type="InterPro" id="IPR002543">
    <property type="entry name" value="FtsK_dom"/>
</dbReference>
<keyword evidence="4" id="KW-0132">Cell division</keyword>
<evidence type="ECO:0000256" key="1">
    <source>
        <dbReference type="ARBA" id="ARBA00004651"/>
    </source>
</evidence>
<dbReference type="Gene3D" id="3.30.980.40">
    <property type="match status" value="1"/>
</dbReference>
<dbReference type="GO" id="GO:0051301">
    <property type="term" value="P:cell division"/>
    <property type="evidence" value="ECO:0007669"/>
    <property type="project" value="UniProtKB-KW"/>
</dbReference>
<evidence type="ECO:0000259" key="15">
    <source>
        <dbReference type="PROSITE" id="PS50901"/>
    </source>
</evidence>
<dbReference type="InterPro" id="IPR025199">
    <property type="entry name" value="FtsK_4TM"/>
</dbReference>
<dbReference type="RefSeq" id="WP_073098997.1">
    <property type="nucleotide sequence ID" value="NZ_JBALUR010000026.1"/>
</dbReference>
<evidence type="ECO:0000256" key="5">
    <source>
        <dbReference type="ARBA" id="ARBA00022692"/>
    </source>
</evidence>
<dbReference type="Gene3D" id="1.10.10.10">
    <property type="entry name" value="Winged helix-like DNA-binding domain superfamily/Winged helix DNA-binding domain"/>
    <property type="match status" value="1"/>
</dbReference>
<dbReference type="Proteomes" id="UP000290608">
    <property type="component" value="Unassembled WGS sequence"/>
</dbReference>
<dbReference type="SUPFAM" id="SSF52540">
    <property type="entry name" value="P-loop containing nucleoside triphosphate hydrolases"/>
    <property type="match status" value="1"/>
</dbReference>
<keyword evidence="3" id="KW-1003">Cell membrane</keyword>
<comment type="subcellular location">
    <subcellularLocation>
        <location evidence="1">Cell membrane</location>
        <topology evidence="1">Multi-pass membrane protein</topology>
    </subcellularLocation>
</comment>
<dbReference type="InterPro" id="IPR041027">
    <property type="entry name" value="FtsK_alpha"/>
</dbReference>
<dbReference type="SUPFAM" id="SSF46785">
    <property type="entry name" value="Winged helix' DNA-binding domain"/>
    <property type="match status" value="1"/>
</dbReference>
<evidence type="ECO:0000256" key="6">
    <source>
        <dbReference type="ARBA" id="ARBA00022741"/>
    </source>
</evidence>
<dbReference type="InterPro" id="IPR036390">
    <property type="entry name" value="WH_DNA-bd_sf"/>
</dbReference>
<gene>
    <name evidence="16" type="ORF">DSL99_1745</name>
</gene>
<evidence type="ECO:0000256" key="11">
    <source>
        <dbReference type="ARBA" id="ARBA00023136"/>
    </source>
</evidence>
<evidence type="ECO:0000256" key="10">
    <source>
        <dbReference type="ARBA" id="ARBA00023125"/>
    </source>
</evidence>
<dbReference type="GO" id="GO:0005524">
    <property type="term" value="F:ATP binding"/>
    <property type="evidence" value="ECO:0007669"/>
    <property type="project" value="UniProtKB-UniRule"/>
</dbReference>
<dbReference type="InterPro" id="IPR036388">
    <property type="entry name" value="WH-like_DNA-bd_sf"/>
</dbReference>
<dbReference type="InterPro" id="IPR050206">
    <property type="entry name" value="FtsK/SpoIIIE/SftA"/>
</dbReference>
<dbReference type="Gene3D" id="3.40.50.300">
    <property type="entry name" value="P-loop containing nucleotide triphosphate hydrolases"/>
    <property type="match status" value="1"/>
</dbReference>
<evidence type="ECO:0000256" key="2">
    <source>
        <dbReference type="ARBA" id="ARBA00006474"/>
    </source>
</evidence>
<evidence type="ECO:0000313" key="16">
    <source>
        <dbReference type="EMBL" id="RXG30702.1"/>
    </source>
</evidence>
<dbReference type="EMBL" id="QOVL01000007">
    <property type="protein sequence ID" value="RXG30702.1"/>
    <property type="molecule type" value="Genomic_DNA"/>
</dbReference>
<keyword evidence="12" id="KW-0131">Cell cycle</keyword>
<dbReference type="GO" id="GO:0005886">
    <property type="term" value="C:plasma membrane"/>
    <property type="evidence" value="ECO:0007669"/>
    <property type="project" value="UniProtKB-SubCell"/>
</dbReference>
<comment type="caution">
    <text evidence="16">The sequence shown here is derived from an EMBL/GenBank/DDBJ whole genome shotgun (WGS) entry which is preliminary data.</text>
</comment>
<keyword evidence="7" id="KW-0159">Chromosome partition</keyword>
<dbReference type="AlphaFoldDB" id="A0A4Q0PM40"/>
<dbReference type="GO" id="GO:0003677">
    <property type="term" value="F:DNA binding"/>
    <property type="evidence" value="ECO:0007669"/>
    <property type="project" value="UniProtKB-KW"/>
</dbReference>
<keyword evidence="5 14" id="KW-0812">Transmembrane</keyword>
<evidence type="ECO:0000256" key="9">
    <source>
        <dbReference type="ARBA" id="ARBA00022989"/>
    </source>
</evidence>
<evidence type="ECO:0000256" key="7">
    <source>
        <dbReference type="ARBA" id="ARBA00022829"/>
    </source>
</evidence>
<accession>A0A4Q0PM40</accession>
<dbReference type="PROSITE" id="PS50901">
    <property type="entry name" value="FTSK"/>
    <property type="match status" value="1"/>
</dbReference>
<dbReference type="Pfam" id="PF09397">
    <property type="entry name" value="FtsK_gamma"/>
    <property type="match status" value="1"/>
</dbReference>
<evidence type="ECO:0000256" key="4">
    <source>
        <dbReference type="ARBA" id="ARBA00022618"/>
    </source>
</evidence>